<dbReference type="InterPro" id="IPR018062">
    <property type="entry name" value="HTH_AraC-typ_CS"/>
</dbReference>
<evidence type="ECO:0000313" key="6">
    <source>
        <dbReference type="EMBL" id="PYY26283.1"/>
    </source>
</evidence>
<name>A0A2W0C1R8_9BACL</name>
<dbReference type="GO" id="GO:0043565">
    <property type="term" value="F:sequence-specific DNA binding"/>
    <property type="evidence" value="ECO:0007669"/>
    <property type="project" value="InterPro"/>
</dbReference>
<dbReference type="AlphaFoldDB" id="A0A2W0C1R8"/>
<dbReference type="RefSeq" id="WP_110822301.1">
    <property type="nucleotide sequence ID" value="NZ_PRLG01000029.1"/>
</dbReference>
<sequence>MDVRRTEKLIHAPKGMEQAPDKEGSLKWNGLTVIQFCLHTQGTRGRFFLKDHLLLFVKSGVYTVKYRNEKHTVRSNEMIFLHKAIKVDYEKSGEPGTEYLLDYMMFYLNEDILHKFADFADWKSIHRTNDVVPLSVIPVNEPMRAYIHSLKLYFNQSDSISDGLVGVKFMELLFHLAEANTNLLQQLLYPHPAERSQIEQVVEENVTNPVSIEDLAYLSGRSLSTFKREFRALYNSSPLKWIRNRRLDLASQLLLETTQSVTDICYACGFENTTHFSKVFKMRFDLSPTEYRRRNLRKE</sequence>
<dbReference type="PRINTS" id="PR00032">
    <property type="entry name" value="HTHARAC"/>
</dbReference>
<dbReference type="InterPro" id="IPR009057">
    <property type="entry name" value="Homeodomain-like_sf"/>
</dbReference>
<dbReference type="PANTHER" id="PTHR43280:SF2">
    <property type="entry name" value="HTH-TYPE TRANSCRIPTIONAL REGULATOR EXSA"/>
    <property type="match status" value="1"/>
</dbReference>
<comment type="caution">
    <text evidence="6">The sequence shown here is derived from an EMBL/GenBank/DDBJ whole genome shotgun (WGS) entry which is preliminary data.</text>
</comment>
<keyword evidence="3" id="KW-0804">Transcription</keyword>
<reference evidence="6 7" key="1">
    <citation type="submission" date="2018-01" db="EMBL/GenBank/DDBJ databases">
        <title>Genome sequence of the PGP bacterium Paenibacillus illinoisensis E3.</title>
        <authorList>
            <person name="Rolli E."/>
            <person name="Marasco R."/>
            <person name="Bessem C."/>
            <person name="Michoud G."/>
            <person name="Gaiarsa S."/>
            <person name="Borin S."/>
            <person name="Daffonchio D."/>
        </authorList>
    </citation>
    <scope>NUCLEOTIDE SEQUENCE [LARGE SCALE GENOMIC DNA]</scope>
    <source>
        <strain evidence="6 7">E3</strain>
    </source>
</reference>
<feature type="region of interest" description="Disordered" evidence="4">
    <location>
        <begin position="1"/>
        <end position="21"/>
    </location>
</feature>
<dbReference type="Gene3D" id="1.10.10.60">
    <property type="entry name" value="Homeodomain-like"/>
    <property type="match status" value="2"/>
</dbReference>
<gene>
    <name evidence="6" type="ORF">PIL02S_05673</name>
</gene>
<dbReference type="Pfam" id="PF22200">
    <property type="entry name" value="ExsA_N"/>
    <property type="match status" value="1"/>
</dbReference>
<dbReference type="Proteomes" id="UP000247459">
    <property type="component" value="Unassembled WGS sequence"/>
</dbReference>
<evidence type="ECO:0000256" key="1">
    <source>
        <dbReference type="ARBA" id="ARBA00023015"/>
    </source>
</evidence>
<evidence type="ECO:0000259" key="5">
    <source>
        <dbReference type="PROSITE" id="PS01124"/>
    </source>
</evidence>
<evidence type="ECO:0000256" key="3">
    <source>
        <dbReference type="ARBA" id="ARBA00023163"/>
    </source>
</evidence>
<dbReference type="SMART" id="SM00342">
    <property type="entry name" value="HTH_ARAC"/>
    <property type="match status" value="1"/>
</dbReference>
<protein>
    <submittedName>
        <fullName evidence="6">AraC family transcriptional regulator</fullName>
    </submittedName>
</protein>
<evidence type="ECO:0000256" key="2">
    <source>
        <dbReference type="ARBA" id="ARBA00023125"/>
    </source>
</evidence>
<dbReference type="SUPFAM" id="SSF51215">
    <property type="entry name" value="Regulatory protein AraC"/>
    <property type="match status" value="1"/>
</dbReference>
<feature type="compositionally biased region" description="Basic and acidic residues" evidence="4">
    <location>
        <begin position="1"/>
        <end position="10"/>
    </location>
</feature>
<accession>A0A2W0C1R8</accession>
<dbReference type="Pfam" id="PF12833">
    <property type="entry name" value="HTH_18"/>
    <property type="match status" value="1"/>
</dbReference>
<dbReference type="PANTHER" id="PTHR43280">
    <property type="entry name" value="ARAC-FAMILY TRANSCRIPTIONAL REGULATOR"/>
    <property type="match status" value="1"/>
</dbReference>
<organism evidence="6 7">
    <name type="scientific">Paenibacillus illinoisensis</name>
    <dbReference type="NCBI Taxonomy" id="59845"/>
    <lineage>
        <taxon>Bacteria</taxon>
        <taxon>Bacillati</taxon>
        <taxon>Bacillota</taxon>
        <taxon>Bacilli</taxon>
        <taxon>Bacillales</taxon>
        <taxon>Paenibacillaceae</taxon>
        <taxon>Paenibacillus</taxon>
    </lineage>
</organism>
<feature type="domain" description="HTH araC/xylS-type" evidence="5">
    <location>
        <begin position="196"/>
        <end position="294"/>
    </location>
</feature>
<dbReference type="InterPro" id="IPR037923">
    <property type="entry name" value="HTH-like"/>
</dbReference>
<evidence type="ECO:0000313" key="7">
    <source>
        <dbReference type="Proteomes" id="UP000247459"/>
    </source>
</evidence>
<evidence type="ECO:0000256" key="4">
    <source>
        <dbReference type="SAM" id="MobiDB-lite"/>
    </source>
</evidence>
<dbReference type="OrthoDB" id="4480133at2"/>
<dbReference type="PROSITE" id="PS00041">
    <property type="entry name" value="HTH_ARAC_FAMILY_1"/>
    <property type="match status" value="1"/>
</dbReference>
<dbReference type="InterPro" id="IPR054015">
    <property type="entry name" value="ExsA-like_N"/>
</dbReference>
<keyword evidence="2" id="KW-0238">DNA-binding</keyword>
<dbReference type="InterPro" id="IPR018060">
    <property type="entry name" value="HTH_AraC"/>
</dbReference>
<dbReference type="GO" id="GO:0003700">
    <property type="term" value="F:DNA-binding transcription factor activity"/>
    <property type="evidence" value="ECO:0007669"/>
    <property type="project" value="InterPro"/>
</dbReference>
<dbReference type="EMBL" id="PRLG01000029">
    <property type="protein sequence ID" value="PYY26283.1"/>
    <property type="molecule type" value="Genomic_DNA"/>
</dbReference>
<dbReference type="PROSITE" id="PS01124">
    <property type="entry name" value="HTH_ARAC_FAMILY_2"/>
    <property type="match status" value="1"/>
</dbReference>
<dbReference type="SUPFAM" id="SSF46689">
    <property type="entry name" value="Homeodomain-like"/>
    <property type="match status" value="2"/>
</dbReference>
<keyword evidence="1" id="KW-0805">Transcription regulation</keyword>
<proteinExistence type="predicted"/>
<dbReference type="InterPro" id="IPR020449">
    <property type="entry name" value="Tscrpt_reg_AraC-type_HTH"/>
</dbReference>